<dbReference type="PIRSF" id="PIRSF038994">
    <property type="entry name" value="NagA"/>
    <property type="match status" value="1"/>
</dbReference>
<evidence type="ECO:0000256" key="8">
    <source>
        <dbReference type="ARBA" id="ARBA00060590"/>
    </source>
</evidence>
<evidence type="ECO:0000256" key="11">
    <source>
        <dbReference type="PIRSR" id="PIRSR038994-2"/>
    </source>
</evidence>
<feature type="binding site" evidence="12">
    <location>
        <position position="217"/>
    </location>
    <ligand>
        <name>Zn(2+)</name>
        <dbReference type="ChEBI" id="CHEBI:29105"/>
    </ligand>
</feature>
<comment type="catalytic activity">
    <reaction evidence="7">
        <text>N-acetyl-D-glucosamine 6-phosphate + H2O = D-glucosamine 6-phosphate + acetate</text>
        <dbReference type="Rhea" id="RHEA:22936"/>
        <dbReference type="ChEBI" id="CHEBI:15377"/>
        <dbReference type="ChEBI" id="CHEBI:30089"/>
        <dbReference type="ChEBI" id="CHEBI:57513"/>
        <dbReference type="ChEBI" id="CHEBI:58725"/>
        <dbReference type="EC" id="3.5.1.25"/>
    </reaction>
</comment>
<dbReference type="InterPro" id="IPR011059">
    <property type="entry name" value="Metal-dep_hydrolase_composite"/>
</dbReference>
<evidence type="ECO:0000256" key="1">
    <source>
        <dbReference type="ARBA" id="ARBA00010716"/>
    </source>
</evidence>
<feature type="binding site" evidence="12">
    <location>
        <position position="133"/>
    </location>
    <ligand>
        <name>Zn(2+)</name>
        <dbReference type="ChEBI" id="CHEBI:29105"/>
    </ligand>
</feature>
<dbReference type="SUPFAM" id="SSF51556">
    <property type="entry name" value="Metallo-dependent hydrolases"/>
    <property type="match status" value="1"/>
</dbReference>
<feature type="binding site" evidence="11">
    <location>
        <begin position="308"/>
        <end position="310"/>
    </location>
    <ligand>
        <name>substrate</name>
    </ligand>
</feature>
<evidence type="ECO:0000313" key="15">
    <source>
        <dbReference type="Proteomes" id="UP000003675"/>
    </source>
</evidence>
<feature type="binding site" evidence="11">
    <location>
        <position position="144"/>
    </location>
    <ligand>
        <name>substrate</name>
    </ligand>
</feature>
<evidence type="ECO:0000256" key="7">
    <source>
        <dbReference type="ARBA" id="ARBA00047647"/>
    </source>
</evidence>
<feature type="binding site" evidence="12">
    <location>
        <position position="199"/>
    </location>
    <ligand>
        <name>Zn(2+)</name>
        <dbReference type="ChEBI" id="CHEBI:29105"/>
    </ligand>
</feature>
<keyword evidence="6 9" id="KW-0119">Carbohydrate metabolism</keyword>
<dbReference type="HOGENOM" id="CLU_032482_2_1_9"/>
<dbReference type="EMBL" id="ACLL01000006">
    <property type="protein sequence ID" value="EEW54652.1"/>
    <property type="molecule type" value="Genomic_DNA"/>
</dbReference>
<evidence type="ECO:0000256" key="6">
    <source>
        <dbReference type="ARBA" id="ARBA00023277"/>
    </source>
</evidence>
<evidence type="ECO:0000256" key="3">
    <source>
        <dbReference type="ARBA" id="ARBA00018029"/>
    </source>
</evidence>
<dbReference type="InterPro" id="IPR032466">
    <property type="entry name" value="Metal_Hydrolase"/>
</dbReference>
<dbReference type="PANTHER" id="PTHR11113:SF14">
    <property type="entry name" value="N-ACETYLGLUCOSAMINE-6-PHOSPHATE DEACETYLASE"/>
    <property type="match status" value="1"/>
</dbReference>
<comment type="caution">
    <text evidence="14">The sequence shown here is derived from an EMBL/GenBank/DDBJ whole genome shotgun (WGS) entry which is preliminary data.</text>
</comment>
<feature type="binding site" evidence="11">
    <location>
        <position position="228"/>
    </location>
    <ligand>
        <name>substrate</name>
    </ligand>
</feature>
<reference evidence="14 15" key="1">
    <citation type="submission" date="2009-09" db="EMBL/GenBank/DDBJ databases">
        <authorList>
            <person name="Qin X."/>
            <person name="Bachman B."/>
            <person name="Battles P."/>
            <person name="Bell A."/>
            <person name="Bess C."/>
            <person name="Bickham C."/>
            <person name="Chaboub L."/>
            <person name="Chen D."/>
            <person name="Coyle M."/>
            <person name="Deiros D.R."/>
            <person name="Dinh H."/>
            <person name="Forbes L."/>
            <person name="Fowler G."/>
            <person name="Francisco L."/>
            <person name="Fu Q."/>
            <person name="Gubbala S."/>
            <person name="Hale W."/>
            <person name="Han Y."/>
            <person name="Hemphill L."/>
            <person name="Highlander S.K."/>
            <person name="Hirani K."/>
            <person name="Hogues M."/>
            <person name="Jackson L."/>
            <person name="Jakkamsetti A."/>
            <person name="Javaid M."/>
            <person name="Jiang H."/>
            <person name="Korchina V."/>
            <person name="Kovar C."/>
            <person name="Lara F."/>
            <person name="Lee S."/>
            <person name="Mata R."/>
            <person name="Mathew T."/>
            <person name="Moen C."/>
            <person name="Morales K."/>
            <person name="Munidasa M."/>
            <person name="Nazareth L."/>
            <person name="Ngo R."/>
            <person name="Nguyen L."/>
            <person name="Okwuonu G."/>
            <person name="Ongeri F."/>
            <person name="Patil S."/>
            <person name="Petrosino J."/>
            <person name="Pham C."/>
            <person name="Pham P."/>
            <person name="Pu L.-L."/>
            <person name="Puazo M."/>
            <person name="Raj R."/>
            <person name="Reid J."/>
            <person name="Rouhana J."/>
            <person name="Saada N."/>
            <person name="Shang Y."/>
            <person name="Simmons D."/>
            <person name="Thornton R."/>
            <person name="Warren J."/>
            <person name="Weissenberger G."/>
            <person name="Zhang J."/>
            <person name="Zhang L."/>
            <person name="Zhou C."/>
            <person name="Zhu D."/>
            <person name="Muzny D."/>
            <person name="Worley K."/>
            <person name="Gibbs R."/>
        </authorList>
    </citation>
    <scope>NUCLEOTIDE SEQUENCE [LARGE SCALE GENOMIC DNA]</scope>
    <source>
        <strain evidence="14 15">DSM 16041</strain>
    </source>
</reference>
<evidence type="ECO:0000256" key="10">
    <source>
        <dbReference type="PIRSR" id="PIRSR038994-1"/>
    </source>
</evidence>
<evidence type="ECO:0000256" key="5">
    <source>
        <dbReference type="ARBA" id="ARBA00022801"/>
    </source>
</evidence>
<dbReference type="NCBIfam" id="TIGR00221">
    <property type="entry name" value="nagA"/>
    <property type="match status" value="1"/>
</dbReference>
<evidence type="ECO:0000259" key="13">
    <source>
        <dbReference type="Pfam" id="PF01979"/>
    </source>
</evidence>
<dbReference type="eggNOG" id="COG1820">
    <property type="taxonomic scope" value="Bacteria"/>
</dbReference>
<dbReference type="AlphaFoldDB" id="C8P484"/>
<feature type="binding site" evidence="11">
    <location>
        <position position="252"/>
    </location>
    <ligand>
        <name>substrate</name>
    </ligand>
</feature>
<dbReference type="Gene3D" id="3.20.20.140">
    <property type="entry name" value="Metal-dependent hydrolases"/>
    <property type="match status" value="1"/>
</dbReference>
<dbReference type="EC" id="3.5.1.25" evidence="2"/>
<evidence type="ECO:0000256" key="4">
    <source>
        <dbReference type="ARBA" id="ARBA00022723"/>
    </source>
</evidence>
<evidence type="ECO:0000256" key="9">
    <source>
        <dbReference type="PIRNR" id="PIRNR038994"/>
    </source>
</evidence>
<gene>
    <name evidence="14" type="primary">nagA</name>
    <name evidence="14" type="ORF">HMPREF0494_0128</name>
</gene>
<dbReference type="STRING" id="525309.HMPREF0494_0128"/>
<protein>
    <recommendedName>
        <fullName evidence="3">N-acetylglucosamine-6-phosphate deacetylase</fullName>
        <ecNumber evidence="2">3.5.1.25</ecNumber>
    </recommendedName>
</protein>
<comment type="similarity">
    <text evidence="1 9">Belongs to the metallo-dependent hydrolases superfamily. NagA family.</text>
</comment>
<keyword evidence="4 12" id="KW-0479">Metal-binding</keyword>
<name>C8P484_9LACO</name>
<accession>C8P484</accession>
<dbReference type="Gene3D" id="2.30.40.10">
    <property type="entry name" value="Urease, subunit C, domain 1"/>
    <property type="match status" value="1"/>
</dbReference>
<dbReference type="PANTHER" id="PTHR11113">
    <property type="entry name" value="N-ACETYLGLUCOSAMINE-6-PHOSPHATE DEACETYLASE"/>
    <property type="match status" value="1"/>
</dbReference>
<feature type="binding site" evidence="11">
    <location>
        <begin position="220"/>
        <end position="221"/>
    </location>
    <ligand>
        <name>substrate</name>
    </ligand>
</feature>
<evidence type="ECO:0000256" key="2">
    <source>
        <dbReference type="ARBA" id="ARBA00011899"/>
    </source>
</evidence>
<dbReference type="Pfam" id="PF01979">
    <property type="entry name" value="Amidohydro_1"/>
    <property type="match status" value="1"/>
</dbReference>
<feature type="domain" description="Amidohydrolase-related" evidence="13">
    <location>
        <begin position="56"/>
        <end position="369"/>
    </location>
</feature>
<dbReference type="InterPro" id="IPR003764">
    <property type="entry name" value="GlcNAc_6-P_deAcase"/>
</dbReference>
<dbReference type="GO" id="GO:0008448">
    <property type="term" value="F:N-acetylglucosamine-6-phosphate deacetylase activity"/>
    <property type="evidence" value="ECO:0007669"/>
    <property type="project" value="UniProtKB-EC"/>
</dbReference>
<dbReference type="GO" id="GO:0006046">
    <property type="term" value="P:N-acetylglucosamine catabolic process"/>
    <property type="evidence" value="ECO:0007669"/>
    <property type="project" value="TreeGrafter"/>
</dbReference>
<sequence length="380" mass="41605">MIKMQTVIKNADIYVGNGVIHNGYLRFAKKVIAVGPMAEYAPQEADEQVVDGSEKIVVPGFIDVHTHGGYGIDTMDADPAKVNEMIRQEAKNEGITSIFPTTVTQSVANISQAMKVLKVVNQENPVMQGIHLEGPFISAEYKGAQPEPYIINPDAKQLKEWNELSGGLIKVITYAPEQAGAADVESYCQEHEIVLSVGHSSAKQAQLEQSKATHITHLYNAQRPMHHREPGVTGEALLEKKFYTEIIADGYHVAPDMVDLAYRLKGPDKIELITDSLRAKGMPEGVSELGGQKVIVKDHQARLENGHLAGSVLKYDLAFKNIINFTGCSISDAVKMTSYNQAQEFKLESKGGLTVGKDADLNVLDQALNLEATYSYGQRL</sequence>
<dbReference type="Proteomes" id="UP000003675">
    <property type="component" value="Unassembled WGS sequence"/>
</dbReference>
<organism evidence="14 15">
    <name type="scientific">Limosilactobacillus antri DSM 16041</name>
    <dbReference type="NCBI Taxonomy" id="525309"/>
    <lineage>
        <taxon>Bacteria</taxon>
        <taxon>Bacillati</taxon>
        <taxon>Bacillota</taxon>
        <taxon>Bacilli</taxon>
        <taxon>Lactobacillales</taxon>
        <taxon>Lactobacillaceae</taxon>
        <taxon>Limosilactobacillus</taxon>
    </lineage>
</organism>
<comment type="pathway">
    <text evidence="8">Amino-sugar metabolism; N-acetylneuraminate degradation; D-fructose 6-phosphate from N-acetylneuraminate: step 4/5.</text>
</comment>
<feature type="active site" description="Proton donor/acceptor" evidence="10">
    <location>
        <position position="275"/>
    </location>
</feature>
<dbReference type="CDD" id="cd00854">
    <property type="entry name" value="NagA"/>
    <property type="match status" value="1"/>
</dbReference>
<comment type="cofactor">
    <cofactor evidence="12">
        <name>a divalent metal cation</name>
        <dbReference type="ChEBI" id="CHEBI:60240"/>
    </cofactor>
    <text evidence="12">Binds 1 divalent metal cation per subunit.</text>
</comment>
<evidence type="ECO:0000313" key="14">
    <source>
        <dbReference type="EMBL" id="EEW54652.1"/>
    </source>
</evidence>
<keyword evidence="5 9" id="KW-0378">Hydrolase</keyword>
<dbReference type="InterPro" id="IPR006680">
    <property type="entry name" value="Amidohydro-rel"/>
</dbReference>
<dbReference type="FunFam" id="3.20.20.140:FF:000004">
    <property type="entry name" value="N-acetylglucosamine-6-phosphate deacetylase"/>
    <property type="match status" value="1"/>
</dbReference>
<dbReference type="SUPFAM" id="SSF51338">
    <property type="entry name" value="Composite domain of metallo-dependent hydrolases"/>
    <property type="match status" value="1"/>
</dbReference>
<evidence type="ECO:0000256" key="12">
    <source>
        <dbReference type="PIRSR" id="PIRSR038994-3"/>
    </source>
</evidence>
<dbReference type="GO" id="GO:0046872">
    <property type="term" value="F:metal ion binding"/>
    <property type="evidence" value="ECO:0007669"/>
    <property type="project" value="UniProtKB-KW"/>
</dbReference>
<proteinExistence type="inferred from homology"/>